<comment type="caution">
    <text evidence="2">The sequence shown here is derived from an EMBL/GenBank/DDBJ whole genome shotgun (WGS) entry which is preliminary data.</text>
</comment>
<dbReference type="EMBL" id="NEVQ01000020">
    <property type="protein sequence ID" value="OZI52875.1"/>
    <property type="molecule type" value="Genomic_DNA"/>
</dbReference>
<dbReference type="RefSeq" id="WP_094838723.1">
    <property type="nucleotide sequence ID" value="NZ_NEVQ01000020.1"/>
</dbReference>
<reference evidence="2 3" key="1">
    <citation type="submission" date="2017-05" db="EMBL/GenBank/DDBJ databases">
        <title>Complete and WGS of Bordetella genogroups.</title>
        <authorList>
            <person name="Spilker T."/>
            <person name="LiPuma J."/>
        </authorList>
    </citation>
    <scope>NUCLEOTIDE SEQUENCE [LARGE SCALE GENOMIC DNA]</scope>
    <source>
        <strain evidence="2 3">AU9919</strain>
    </source>
</reference>
<evidence type="ECO:0000313" key="2">
    <source>
        <dbReference type="EMBL" id="OZI52875.1"/>
    </source>
</evidence>
<dbReference type="AlphaFoldDB" id="A0A261TTW8"/>
<feature type="domain" description="DUF6314" evidence="1">
    <location>
        <begin position="10"/>
        <end position="145"/>
    </location>
</feature>
<accession>A0A261TTW8</accession>
<keyword evidence="3" id="KW-1185">Reference proteome</keyword>
<sequence length="146" mass="16550">MGVSQLLDQFEGHWQLSRSIEQEHATMRGNATFSRIENDVLLYHEEGVLRLHNGHTVRCTRRYKFLAQGESLVILFNDGPDEGKTFVELAFSGEITGVLTAADKHYCGKDIYSVVYRLSLPDAYETDVCVSGPNKDYRAVTRYTRG</sequence>
<dbReference type="Pfam" id="PF19834">
    <property type="entry name" value="DUF6314"/>
    <property type="match status" value="1"/>
</dbReference>
<evidence type="ECO:0000313" key="3">
    <source>
        <dbReference type="Proteomes" id="UP000216885"/>
    </source>
</evidence>
<evidence type="ECO:0000259" key="1">
    <source>
        <dbReference type="Pfam" id="PF19834"/>
    </source>
</evidence>
<protein>
    <recommendedName>
        <fullName evidence="1">DUF6314 domain-containing protein</fullName>
    </recommendedName>
</protein>
<proteinExistence type="predicted"/>
<organism evidence="2 3">
    <name type="scientific">Bordetella genomosp. 4</name>
    <dbReference type="NCBI Taxonomy" id="463044"/>
    <lineage>
        <taxon>Bacteria</taxon>
        <taxon>Pseudomonadati</taxon>
        <taxon>Pseudomonadota</taxon>
        <taxon>Betaproteobacteria</taxon>
        <taxon>Burkholderiales</taxon>
        <taxon>Alcaligenaceae</taxon>
        <taxon>Bordetella</taxon>
    </lineage>
</organism>
<gene>
    <name evidence="2" type="ORF">CAL20_19620</name>
</gene>
<dbReference type="InterPro" id="IPR045632">
    <property type="entry name" value="DUF6314"/>
</dbReference>
<dbReference type="Proteomes" id="UP000216885">
    <property type="component" value="Unassembled WGS sequence"/>
</dbReference>
<name>A0A261TTW8_9BORD</name>